<dbReference type="AlphaFoldDB" id="A0A6H1Z919"/>
<reference evidence="2" key="1">
    <citation type="submission" date="2020-03" db="EMBL/GenBank/DDBJ databases">
        <title>The deep terrestrial virosphere.</title>
        <authorList>
            <person name="Holmfeldt K."/>
            <person name="Nilsson E."/>
            <person name="Simone D."/>
            <person name="Lopez-Fernandez M."/>
            <person name="Wu X."/>
            <person name="de Brujin I."/>
            <person name="Lundin D."/>
            <person name="Andersson A."/>
            <person name="Bertilsson S."/>
            <person name="Dopson M."/>
        </authorList>
    </citation>
    <scope>NUCLEOTIDE SEQUENCE</scope>
    <source>
        <strain evidence="2">TM448A00064</strain>
        <strain evidence="3">TM448B00061</strain>
    </source>
</reference>
<dbReference type="EMBL" id="MT144588">
    <property type="protein sequence ID" value="QJH93517.1"/>
    <property type="molecule type" value="Genomic_DNA"/>
</dbReference>
<proteinExistence type="predicted"/>
<organism evidence="2">
    <name type="scientific">viral metagenome</name>
    <dbReference type="NCBI Taxonomy" id="1070528"/>
    <lineage>
        <taxon>unclassified sequences</taxon>
        <taxon>metagenomes</taxon>
        <taxon>organismal metagenomes</taxon>
    </lineage>
</organism>
<dbReference type="EMBL" id="MT143971">
    <property type="protein sequence ID" value="QJA43949.1"/>
    <property type="molecule type" value="Genomic_DNA"/>
</dbReference>
<sequence>MTLQQVLEDLALFGLPHGWVRSALAQGDSAHNAFEAVKTKLQLRWAQMCQELPAAQQQELRQVYDRLMALRMSSRSTQADVKAKEREKAKQAFTKIMDRAAKHRQEKGIEFTELVRGHMKKYDERGELSPEAKERARRMGLLD</sequence>
<evidence type="ECO:0000313" key="3">
    <source>
        <dbReference type="EMBL" id="QJH93517.1"/>
    </source>
</evidence>
<feature type="region of interest" description="Disordered" evidence="1">
    <location>
        <begin position="120"/>
        <end position="143"/>
    </location>
</feature>
<feature type="compositionally biased region" description="Basic and acidic residues" evidence="1">
    <location>
        <begin position="120"/>
        <end position="134"/>
    </location>
</feature>
<protein>
    <submittedName>
        <fullName evidence="2">Uncharacterized protein</fullName>
    </submittedName>
</protein>
<gene>
    <name evidence="2" type="ORF">TM448A00064_0128</name>
    <name evidence="3" type="ORF">TM448B00061_0137</name>
</gene>
<evidence type="ECO:0000313" key="2">
    <source>
        <dbReference type="EMBL" id="QJA43949.1"/>
    </source>
</evidence>
<accession>A0A6H1Z919</accession>
<name>A0A6H1Z919_9ZZZZ</name>
<evidence type="ECO:0000256" key="1">
    <source>
        <dbReference type="SAM" id="MobiDB-lite"/>
    </source>
</evidence>